<dbReference type="AlphaFoldDB" id="A0A3A6PL38"/>
<evidence type="ECO:0000313" key="2">
    <source>
        <dbReference type="EMBL" id="RJX41080.1"/>
    </source>
</evidence>
<gene>
    <name evidence="2" type="ORF">D3P09_03480</name>
</gene>
<sequence>MALIFVLLGLIFLMIMIAAYKRTKQNPSHPNQPTDNSTVPILSGGDTSGHGKSKGGSSEPGGSDHSSEGSGDSGGDGGGGGGGD</sequence>
<feature type="compositionally biased region" description="Gly residues" evidence="1">
    <location>
        <begin position="71"/>
        <end position="84"/>
    </location>
</feature>
<keyword evidence="3" id="KW-1185">Reference proteome</keyword>
<evidence type="ECO:0000256" key="1">
    <source>
        <dbReference type="SAM" id="MobiDB-lite"/>
    </source>
</evidence>
<feature type="compositionally biased region" description="Polar residues" evidence="1">
    <location>
        <begin position="25"/>
        <end position="40"/>
    </location>
</feature>
<dbReference type="Proteomes" id="UP000267798">
    <property type="component" value="Unassembled WGS sequence"/>
</dbReference>
<organism evidence="2 3">
    <name type="scientific">Paenibacillus pinisoli</name>
    <dbReference type="NCBI Taxonomy" id="1276110"/>
    <lineage>
        <taxon>Bacteria</taxon>
        <taxon>Bacillati</taxon>
        <taxon>Bacillota</taxon>
        <taxon>Bacilli</taxon>
        <taxon>Bacillales</taxon>
        <taxon>Paenibacillaceae</taxon>
        <taxon>Paenibacillus</taxon>
    </lineage>
</organism>
<feature type="compositionally biased region" description="Low complexity" evidence="1">
    <location>
        <begin position="55"/>
        <end position="70"/>
    </location>
</feature>
<name>A0A3A6PL38_9BACL</name>
<proteinExistence type="predicted"/>
<dbReference type="RefSeq" id="WP_120107233.1">
    <property type="nucleotide sequence ID" value="NZ_QXQB01000001.1"/>
</dbReference>
<reference evidence="2 3" key="1">
    <citation type="submission" date="2018-09" db="EMBL/GenBank/DDBJ databases">
        <title>Paenibacillus aracenensis nov. sp. isolated from a cave in southern Spain.</title>
        <authorList>
            <person name="Jurado V."/>
            <person name="Gutierrez-Patricio S."/>
            <person name="Gonzalez-Pimentel J.L."/>
            <person name="Miller A.Z."/>
            <person name="Laiz L."/>
            <person name="Saiz-Jimenez C."/>
        </authorList>
    </citation>
    <scope>NUCLEOTIDE SEQUENCE [LARGE SCALE GENOMIC DNA]</scope>
    <source>
        <strain evidence="2 3">JCM 19203</strain>
    </source>
</reference>
<dbReference type="EMBL" id="QXQB01000001">
    <property type="protein sequence ID" value="RJX41080.1"/>
    <property type="molecule type" value="Genomic_DNA"/>
</dbReference>
<protein>
    <submittedName>
        <fullName evidence="2">Uncharacterized protein</fullName>
    </submittedName>
</protein>
<accession>A0A3A6PL38</accession>
<comment type="caution">
    <text evidence="2">The sequence shown here is derived from an EMBL/GenBank/DDBJ whole genome shotgun (WGS) entry which is preliminary data.</text>
</comment>
<feature type="region of interest" description="Disordered" evidence="1">
    <location>
        <begin position="24"/>
        <end position="84"/>
    </location>
</feature>
<evidence type="ECO:0000313" key="3">
    <source>
        <dbReference type="Proteomes" id="UP000267798"/>
    </source>
</evidence>